<evidence type="ECO:0000313" key="2">
    <source>
        <dbReference type="Proteomes" id="UP000257144"/>
    </source>
</evidence>
<keyword evidence="2" id="KW-1185">Reference proteome</keyword>
<dbReference type="AlphaFoldDB" id="A0A3D8GY03"/>
<accession>A0A3D8GY03</accession>
<name>A0A3D8GY03_9BACI</name>
<reference evidence="1 2" key="1">
    <citation type="submission" date="2018-07" db="EMBL/GenBank/DDBJ databases">
        <title>Bacillus sp. YLB-04 draft genome sequence.</title>
        <authorList>
            <person name="Yu L."/>
            <person name="Tang X."/>
        </authorList>
    </citation>
    <scope>NUCLEOTIDE SEQUENCE [LARGE SCALE GENOMIC DNA]</scope>
    <source>
        <strain evidence="1 2">YLB-04</strain>
    </source>
</reference>
<gene>
    <name evidence="1" type="ORF">DRW41_05110</name>
</gene>
<comment type="caution">
    <text evidence="1">The sequence shown here is derived from an EMBL/GenBank/DDBJ whole genome shotgun (WGS) entry which is preliminary data.</text>
</comment>
<dbReference type="OrthoDB" id="2887819at2"/>
<dbReference type="Proteomes" id="UP000257144">
    <property type="component" value="Unassembled WGS sequence"/>
</dbReference>
<proteinExistence type="predicted"/>
<protein>
    <submittedName>
        <fullName evidence="1">Uncharacterized protein</fullName>
    </submittedName>
</protein>
<dbReference type="RefSeq" id="WP_115450850.1">
    <property type="nucleotide sequence ID" value="NZ_QNQT01000001.1"/>
</dbReference>
<organism evidence="1 2">
    <name type="scientific">Neobacillus piezotolerans</name>
    <dbReference type="NCBI Taxonomy" id="2259171"/>
    <lineage>
        <taxon>Bacteria</taxon>
        <taxon>Bacillati</taxon>
        <taxon>Bacillota</taxon>
        <taxon>Bacilli</taxon>
        <taxon>Bacillales</taxon>
        <taxon>Bacillaceae</taxon>
        <taxon>Neobacillus</taxon>
    </lineage>
</organism>
<sequence>MSRLVLLEVAMKTELHELHEIYFGGTVPIHYEESVPFIVVGTSQEMSEAAAVEFSRGCEQLKMFHKETFGIEVKSFVTSSNHFNKVNNWWKFFHPNGRYI</sequence>
<evidence type="ECO:0000313" key="1">
    <source>
        <dbReference type="EMBL" id="RDU38936.1"/>
    </source>
</evidence>
<dbReference type="EMBL" id="QNQT01000001">
    <property type="protein sequence ID" value="RDU38936.1"/>
    <property type="molecule type" value="Genomic_DNA"/>
</dbReference>